<organism evidence="10 11">
    <name type="scientific">Ciona intestinalis</name>
    <name type="common">Transparent sea squirt</name>
    <name type="synonym">Ascidia intestinalis</name>
    <dbReference type="NCBI Taxonomy" id="7719"/>
    <lineage>
        <taxon>Eukaryota</taxon>
        <taxon>Metazoa</taxon>
        <taxon>Chordata</taxon>
        <taxon>Tunicata</taxon>
        <taxon>Ascidiacea</taxon>
        <taxon>Phlebobranchia</taxon>
        <taxon>Cionidae</taxon>
        <taxon>Ciona</taxon>
    </lineage>
</organism>
<dbReference type="InParanoid" id="F6UPX6"/>
<dbReference type="PANTHER" id="PTHR10559">
    <property type="entry name" value="TRANSCOBALAMIN-1/GASTRIC INTRINSIC FACTOR"/>
    <property type="match status" value="1"/>
</dbReference>
<dbReference type="Proteomes" id="UP000008144">
    <property type="component" value="Chromosome 11"/>
</dbReference>
<dbReference type="GO" id="GO:0015889">
    <property type="term" value="P:cobalamin transport"/>
    <property type="evidence" value="ECO:0000318"/>
    <property type="project" value="GO_Central"/>
</dbReference>
<dbReference type="InterPro" id="IPR008930">
    <property type="entry name" value="Terpenoid_cyclase/PrenylTrfase"/>
</dbReference>
<keyword evidence="8" id="KW-1015">Disulfide bond</keyword>
<reference evidence="10" key="4">
    <citation type="submission" date="2025-09" db="UniProtKB">
        <authorList>
            <consortium name="Ensembl"/>
        </authorList>
    </citation>
    <scope>IDENTIFICATION</scope>
</reference>
<name>F6UPX6_CIOIN</name>
<evidence type="ECO:0000313" key="10">
    <source>
        <dbReference type="Ensembl" id="ENSCINP00000028679.2"/>
    </source>
</evidence>
<feature type="binding site" evidence="7">
    <location>
        <position position="185"/>
    </location>
    <ligand>
        <name>cyanocob(III)alamin</name>
        <dbReference type="ChEBI" id="CHEBI:17439"/>
    </ligand>
</feature>
<dbReference type="RefSeq" id="XP_002130272.1">
    <property type="nucleotide sequence ID" value="XM_002130236.4"/>
</dbReference>
<dbReference type="OMA" id="MSIENCE"/>
<reference evidence="10" key="2">
    <citation type="journal article" date="2008" name="Genome Biol.">
        <title>Improved genome assembly and evidence-based global gene model set for the chordate Ciona intestinalis: new insight into intron and operon populations.</title>
        <authorList>
            <person name="Satou Y."/>
            <person name="Mineta K."/>
            <person name="Ogasawara M."/>
            <person name="Sasakura Y."/>
            <person name="Shoguchi E."/>
            <person name="Ueno K."/>
            <person name="Yamada L."/>
            <person name="Matsumoto J."/>
            <person name="Wasserscheid J."/>
            <person name="Dewar K."/>
            <person name="Wiley G.B."/>
            <person name="Macmil S.L."/>
            <person name="Roe B.A."/>
            <person name="Zeller R.W."/>
            <person name="Hastings K.E."/>
            <person name="Lemaire P."/>
            <person name="Lindquist E."/>
            <person name="Endo T."/>
            <person name="Hotta K."/>
            <person name="Inaba K."/>
        </authorList>
    </citation>
    <scope>NUCLEOTIDE SEQUENCE [LARGE SCALE GENOMIC DNA]</scope>
    <source>
        <strain evidence="10">wild type</strain>
    </source>
</reference>
<evidence type="ECO:0000256" key="1">
    <source>
        <dbReference type="ARBA" id="ARBA00004613"/>
    </source>
</evidence>
<protein>
    <submittedName>
        <fullName evidence="10">Transcobalamin-2-like</fullName>
    </submittedName>
</protein>
<evidence type="ECO:0000256" key="4">
    <source>
        <dbReference type="ARBA" id="ARBA00022525"/>
    </source>
</evidence>
<keyword evidence="5 9" id="KW-0732">Signal</keyword>
<dbReference type="InterPro" id="IPR002157">
    <property type="entry name" value="Cbl-bd_prot"/>
</dbReference>
<keyword evidence="3" id="KW-0406">Ion transport</keyword>
<feature type="signal peptide" evidence="9">
    <location>
        <begin position="1"/>
        <end position="17"/>
    </location>
</feature>
<dbReference type="GO" id="GO:0031419">
    <property type="term" value="F:cobalamin binding"/>
    <property type="evidence" value="ECO:0000318"/>
    <property type="project" value="GO_Central"/>
</dbReference>
<feature type="binding site" evidence="7">
    <location>
        <position position="449"/>
    </location>
    <ligand>
        <name>cyanocob(III)alamin</name>
        <dbReference type="ChEBI" id="CHEBI:17439"/>
    </ligand>
</feature>
<feature type="binding site" evidence="7">
    <location>
        <begin position="141"/>
        <end position="145"/>
    </location>
    <ligand>
        <name>cyanocob(III)alamin</name>
        <dbReference type="ChEBI" id="CHEBI:17439"/>
    </ligand>
</feature>
<dbReference type="GO" id="GO:0005615">
    <property type="term" value="C:extracellular space"/>
    <property type="evidence" value="ECO:0000318"/>
    <property type="project" value="GO_Central"/>
</dbReference>
<evidence type="ECO:0000256" key="5">
    <source>
        <dbReference type="ARBA" id="ARBA00022729"/>
    </source>
</evidence>
<evidence type="ECO:0000256" key="3">
    <source>
        <dbReference type="ARBA" id="ARBA00022426"/>
    </source>
</evidence>
<keyword evidence="3" id="KW-0171">Cobalt transport</keyword>
<evidence type="ECO:0000256" key="6">
    <source>
        <dbReference type="ARBA" id="ARBA00023285"/>
    </source>
</evidence>
<proteinExistence type="inferred from homology"/>
<feature type="binding site" evidence="7">
    <location>
        <begin position="416"/>
        <end position="418"/>
    </location>
    <ligand>
        <name>cyanocob(III)alamin</name>
        <dbReference type="ChEBI" id="CHEBI:17439"/>
    </ligand>
</feature>
<dbReference type="Gene3D" id="1.50.10.20">
    <property type="match status" value="1"/>
</dbReference>
<keyword evidence="3" id="KW-0813">Transport</keyword>
<dbReference type="KEGG" id="cin:100185885"/>
<accession>A0A1W2WFH5</accession>
<reference evidence="10" key="3">
    <citation type="submission" date="2025-08" db="UniProtKB">
        <authorList>
            <consortium name="Ensembl"/>
        </authorList>
    </citation>
    <scope>IDENTIFICATION</scope>
</reference>
<dbReference type="HOGENOM" id="CLU_609631_0_0_1"/>
<reference evidence="11" key="1">
    <citation type="journal article" date="2002" name="Science">
        <title>The draft genome of Ciona intestinalis: insights into chordate and vertebrate origins.</title>
        <authorList>
            <person name="Dehal P."/>
            <person name="Satou Y."/>
            <person name="Campbell R.K."/>
            <person name="Chapman J."/>
            <person name="Degnan B."/>
            <person name="De Tomaso A."/>
            <person name="Davidson B."/>
            <person name="Di Gregorio A."/>
            <person name="Gelpke M."/>
            <person name="Goodstein D.M."/>
            <person name="Harafuji N."/>
            <person name="Hastings K.E."/>
            <person name="Ho I."/>
            <person name="Hotta K."/>
            <person name="Huang W."/>
            <person name="Kawashima T."/>
            <person name="Lemaire P."/>
            <person name="Martinez D."/>
            <person name="Meinertzhagen I.A."/>
            <person name="Necula S."/>
            <person name="Nonaka M."/>
            <person name="Putnam N."/>
            <person name="Rash S."/>
            <person name="Saiga H."/>
            <person name="Satake M."/>
            <person name="Terry A."/>
            <person name="Yamada L."/>
            <person name="Wang H.G."/>
            <person name="Awazu S."/>
            <person name="Azumi K."/>
            <person name="Boore J."/>
            <person name="Branno M."/>
            <person name="Chin-Bow S."/>
            <person name="DeSantis R."/>
            <person name="Doyle S."/>
            <person name="Francino P."/>
            <person name="Keys D.N."/>
            <person name="Haga S."/>
            <person name="Hayashi H."/>
            <person name="Hino K."/>
            <person name="Imai K.S."/>
            <person name="Inaba K."/>
            <person name="Kano S."/>
            <person name="Kobayashi K."/>
            <person name="Kobayashi M."/>
            <person name="Lee B.I."/>
            <person name="Makabe K.W."/>
            <person name="Manohar C."/>
            <person name="Matassi G."/>
            <person name="Medina M."/>
            <person name="Mochizuki Y."/>
            <person name="Mount S."/>
            <person name="Morishita T."/>
            <person name="Miura S."/>
            <person name="Nakayama A."/>
            <person name="Nishizaka S."/>
            <person name="Nomoto H."/>
            <person name="Ohta F."/>
            <person name="Oishi K."/>
            <person name="Rigoutsos I."/>
            <person name="Sano M."/>
            <person name="Sasaki A."/>
            <person name="Sasakura Y."/>
            <person name="Shoguchi E."/>
            <person name="Shin-i T."/>
            <person name="Spagnuolo A."/>
            <person name="Stainier D."/>
            <person name="Suzuki M.M."/>
            <person name="Tassy O."/>
            <person name="Takatori N."/>
            <person name="Tokuoka M."/>
            <person name="Yagi K."/>
            <person name="Yoshizaki F."/>
            <person name="Wada S."/>
            <person name="Zhang C."/>
            <person name="Hyatt P.D."/>
            <person name="Larimer F."/>
            <person name="Detter C."/>
            <person name="Doggett N."/>
            <person name="Glavina T."/>
            <person name="Hawkins T."/>
            <person name="Richardson P."/>
            <person name="Lucas S."/>
            <person name="Kohara Y."/>
            <person name="Levine M."/>
            <person name="Satoh N."/>
            <person name="Rokhsar D.S."/>
        </authorList>
    </citation>
    <scope>NUCLEOTIDE SEQUENCE [LARGE SCALE GENOMIC DNA]</scope>
</reference>
<feature type="chain" id="PRO_5014090076" evidence="9">
    <location>
        <begin position="18"/>
        <end position="449"/>
    </location>
</feature>
<comment type="similarity">
    <text evidence="2">Belongs to the eukaryotic cobalamin transport proteins family.</text>
</comment>
<dbReference type="EMBL" id="EAAA01000785">
    <property type="status" value="NOT_ANNOTATED_CDS"/>
    <property type="molecule type" value="Genomic_DNA"/>
</dbReference>
<feature type="binding site" evidence="7">
    <location>
        <position position="239"/>
    </location>
    <ligand>
        <name>cyanocob(III)alamin</name>
        <dbReference type="ChEBI" id="CHEBI:17439"/>
    </ligand>
</feature>
<evidence type="ECO:0000313" key="11">
    <source>
        <dbReference type="Proteomes" id="UP000008144"/>
    </source>
</evidence>
<dbReference type="GeneTree" id="ENSGT00530000063370"/>
<feature type="disulfide bond" evidence="8">
    <location>
        <begin position="154"/>
        <end position="196"/>
    </location>
</feature>
<keyword evidence="11" id="KW-1185">Reference proteome</keyword>
<dbReference type="GO" id="GO:0006824">
    <property type="term" value="P:cobalt ion transport"/>
    <property type="evidence" value="ECO:0007669"/>
    <property type="project" value="UniProtKB-KW"/>
</dbReference>
<keyword evidence="6 7" id="KW-0170">Cobalt</keyword>
<comment type="subcellular location">
    <subcellularLocation>
        <location evidence="1">Secreted</location>
    </subcellularLocation>
</comment>
<sequence>MNVLYLFVCLLVNSASCQTVCDGGPPSAVIEAKINEGIDRLMALRNQDWGWVNTPQAVLGLQLGRPGSIFGLNMTLSKIETEIGSQSNRNVGKLALYAMALKAICEDPSNFRGINVMQLVQQAMSAEFRSQNGTLNSKPRSHWYQLALGFQAQCVLGDSIVPIHLSKLIQYQNMNGSFGHSSSVDVTSMALLALSCVRDRNEVADTPILASKVNLAIQKAIVFLGRSVISDRNNVWFGNKYSTPGALLALKEANRDGGPNIQYCSHVVESMLRQPLAEEFSAAVAQMLPALNGNSVLSLMGNVTCPTPDPIPDQYQPADVTSLVHSCNDFQLGNFFQEFFKVRINVRLSVITPDTNQVPYNVIEVPNVEKDNTLLQVLQQAQCNTDIEFETLNTAWGAMLVSVNGVRANPNKREYWALVDGSSGSFLPTGVSTYRPSDDEHIALKLATW</sequence>
<dbReference type="GeneID" id="100185885"/>
<evidence type="ECO:0000256" key="2">
    <source>
        <dbReference type="ARBA" id="ARBA00006449"/>
    </source>
</evidence>
<dbReference type="Pfam" id="PF01122">
    <property type="entry name" value="Cobalamin_bind"/>
    <property type="match status" value="1"/>
</dbReference>
<dbReference type="InterPro" id="IPR051588">
    <property type="entry name" value="Cobalamin_Transport"/>
</dbReference>
<evidence type="ECO:0000256" key="8">
    <source>
        <dbReference type="PIRSR" id="PIRSR602157-2"/>
    </source>
</evidence>
<dbReference type="Ensembl" id="ENSCINT00000028925.2">
    <property type="protein sequence ID" value="ENSCINP00000028679.2"/>
    <property type="gene ID" value="ENSCING00000016614.2"/>
</dbReference>
<dbReference type="PANTHER" id="PTHR10559:SF18">
    <property type="entry name" value="TRANSCOBALAMIN II"/>
    <property type="match status" value="1"/>
</dbReference>
<keyword evidence="4" id="KW-0964">Secreted</keyword>
<accession>F6UPX6</accession>
<evidence type="ECO:0000256" key="7">
    <source>
        <dbReference type="PIRSR" id="PIRSR602157-1"/>
    </source>
</evidence>
<evidence type="ECO:0000256" key="9">
    <source>
        <dbReference type="SAM" id="SignalP"/>
    </source>
</evidence>
<feature type="binding site" evidence="7">
    <location>
        <position position="427"/>
    </location>
    <ligand>
        <name>cyanocob(III)alamin</name>
        <dbReference type="ChEBI" id="CHEBI:17439"/>
    </ligand>
</feature>
<gene>
    <name evidence="10" type="primary">LOC100185885</name>
</gene>
<feature type="binding site" evidence="7">
    <location>
        <position position="286"/>
    </location>
    <ligand>
        <name>cyanocob(III)alamin</name>
        <dbReference type="ChEBI" id="CHEBI:17439"/>
    </ligand>
</feature>
<dbReference type="Gene3D" id="2.170.130.30">
    <property type="match status" value="1"/>
</dbReference>
<dbReference type="AlphaFoldDB" id="F6UPX6"/>
<dbReference type="SUPFAM" id="SSF48239">
    <property type="entry name" value="Terpenoid cyclases/Protein prenyltransferases"/>
    <property type="match status" value="1"/>
</dbReference>